<protein>
    <submittedName>
        <fullName evidence="1">Uncharacterized protein</fullName>
    </submittedName>
</protein>
<dbReference type="EMBL" id="CP080598">
    <property type="protein sequence ID" value="QYX30140.1"/>
    <property type="molecule type" value="Genomic_DNA"/>
</dbReference>
<proteinExistence type="predicted"/>
<name>A0ABX8WUQ4_9CYAN</name>
<organism evidence="1 2">
    <name type="scientific">Sphaerospermopsis torques-reginae ITEP-024</name>
    <dbReference type="NCBI Taxonomy" id="984208"/>
    <lineage>
        <taxon>Bacteria</taxon>
        <taxon>Bacillati</taxon>
        <taxon>Cyanobacteriota</taxon>
        <taxon>Cyanophyceae</taxon>
        <taxon>Nostocales</taxon>
        <taxon>Aphanizomenonaceae</taxon>
        <taxon>Sphaerospermopsis</taxon>
        <taxon>Sphaerospermopsis torques-reginae</taxon>
    </lineage>
</organism>
<reference evidence="1 2" key="1">
    <citation type="journal article" date="2022" name="J. Am. Chem. Soc.">
        <title>Biosynthesis of Guanitoxin Enables Global Environmental Detection in Freshwater Cyanobacteria.</title>
        <authorList>
            <person name="Lima S.T."/>
            <person name="Fallon T.R."/>
            <person name="Cordoza J.L."/>
            <person name="Chekan J.R."/>
            <person name="Delbaje E."/>
            <person name="Hopiavuori A.R."/>
            <person name="Alvarenga D.O."/>
            <person name="Wood S.M."/>
            <person name="Luhavaya H."/>
            <person name="Baumgartner J.T."/>
            <person name="Dorr F.A."/>
            <person name="Etchegaray A."/>
            <person name="Pinto E."/>
            <person name="McKinnie S.M.K."/>
            <person name="Fiore M.F."/>
            <person name="Moore B.S."/>
        </authorList>
    </citation>
    <scope>NUCLEOTIDE SEQUENCE [LARGE SCALE GENOMIC DNA]</scope>
    <source>
        <strain evidence="1 2">ITEP-024</strain>
    </source>
</reference>
<accession>A0ABX8WUQ4</accession>
<dbReference type="RefSeq" id="WP_220608377.1">
    <property type="nucleotide sequence ID" value="NZ_CP080598.1"/>
</dbReference>
<evidence type="ECO:0000313" key="1">
    <source>
        <dbReference type="EMBL" id="QYX30140.1"/>
    </source>
</evidence>
<evidence type="ECO:0000313" key="2">
    <source>
        <dbReference type="Proteomes" id="UP000826540"/>
    </source>
</evidence>
<dbReference type="Proteomes" id="UP000826540">
    <property type="component" value="Chromosome"/>
</dbReference>
<gene>
    <name evidence="1" type="ORF">K2F26_14405</name>
</gene>
<keyword evidence="2" id="KW-1185">Reference proteome</keyword>
<sequence length="239" mass="27147">MLRRILFILALSSIFSSLIEFPSYAGYVRGYYRRNGTYVRPHYRSNPRSRSIYYDPLITPLPPTPSIKYNIPNYNSIPIPVVPLTPINTGSGVESFDTLTPALQPEITENSDESSCEDVVFNSMKDLQDQRDLFLSIELKKAKDTYGTSPQNRPYYYLISMSGSSVDSIFNSPQLIRTISRRIIKKCPSISAITFGRSNSGELYTIGILPSKEVDFFQCVEDINSNFNSLSWGQEYCHL</sequence>